<keyword evidence="1" id="KW-0433">Leucine-rich repeat</keyword>
<evidence type="ECO:0000256" key="3">
    <source>
        <dbReference type="SAM" id="SignalP"/>
    </source>
</evidence>
<sequence>MGKWKVLCCAAVVSLLLGCLHAAAAASEGGVEFPDVNLEGAVREALQKPTGAITQEEIARLTELNASGRAIRDLTGIEHATGLKSLNLSDNEIGDVSQLGALAELETLILNGNGLSDVDGIGGLPSLTSLWLTNNQISDLRQLSSLGRLQHLYAAHNRVNSLAGLEELQQLTDLNLAGNDIQDVSPIRALSQLQTLNLGDNEISAIGGMEELVQLEWLSLANNPVTNITPLGGLSNLVYLNQRGYAVSADSRQVMEALAEKGGVVEYVLLIPEGAYIYDINLDGIADANDMNDAINFYLNLHDMKTHHPELKIAGNEIDPAALVGSTAFVYDVNRDGTADVNDVNAAINHYLNLDDMKNKHPEFRVVLPE</sequence>
<dbReference type="RefSeq" id="WP_089200841.1">
    <property type="nucleotide sequence ID" value="NZ_NHRJ02000010.1"/>
</dbReference>
<reference evidence="4" key="1">
    <citation type="submission" date="2018-06" db="EMBL/GenBank/DDBJ databases">
        <title>Paenibacillus xerothermodurans sp. nov. an extremely dry heat resistant spore forming bacterium isolated from the soil of Cape Canaveral, Florida.</title>
        <authorList>
            <person name="Seuylemezian A."/>
            <person name="Kaur N."/>
            <person name="Patil P."/>
            <person name="Patil P."/>
            <person name="Mayilraj S."/>
            <person name="Vaishampayan P."/>
        </authorList>
    </citation>
    <scope>NUCLEOTIDE SEQUENCE [LARGE SCALE GENOMIC DNA]</scope>
    <source>
        <strain evidence="4">ATCC 27380</strain>
    </source>
</reference>
<dbReference type="Proteomes" id="UP000214746">
    <property type="component" value="Unassembled WGS sequence"/>
</dbReference>
<dbReference type="InterPro" id="IPR003591">
    <property type="entry name" value="Leu-rich_rpt_typical-subtyp"/>
</dbReference>
<evidence type="ECO:0000256" key="1">
    <source>
        <dbReference type="ARBA" id="ARBA00022614"/>
    </source>
</evidence>
<comment type="caution">
    <text evidence="4">The sequence shown here is derived from an EMBL/GenBank/DDBJ whole genome shotgun (WGS) entry which is preliminary data.</text>
</comment>
<dbReference type="SMART" id="SM00369">
    <property type="entry name" value="LRR_TYP"/>
    <property type="match status" value="5"/>
</dbReference>
<evidence type="ECO:0008006" key="6">
    <source>
        <dbReference type="Google" id="ProtNLM"/>
    </source>
</evidence>
<dbReference type="InterPro" id="IPR025875">
    <property type="entry name" value="Leu-rich_rpt_4"/>
</dbReference>
<dbReference type="Gene3D" id="3.80.10.10">
    <property type="entry name" value="Ribonuclease Inhibitor"/>
    <property type="match status" value="1"/>
</dbReference>
<dbReference type="InterPro" id="IPR001611">
    <property type="entry name" value="Leu-rich_rpt"/>
</dbReference>
<evidence type="ECO:0000256" key="2">
    <source>
        <dbReference type="ARBA" id="ARBA00022737"/>
    </source>
</evidence>
<dbReference type="InterPro" id="IPR050836">
    <property type="entry name" value="SDS22/Internalin_LRR"/>
</dbReference>
<dbReference type="InterPro" id="IPR032675">
    <property type="entry name" value="LRR_dom_sf"/>
</dbReference>
<dbReference type="OrthoDB" id="2680104at2"/>
<evidence type="ECO:0000313" key="5">
    <source>
        <dbReference type="Proteomes" id="UP000214746"/>
    </source>
</evidence>
<dbReference type="Pfam" id="PF13516">
    <property type="entry name" value="LRR_6"/>
    <property type="match status" value="1"/>
</dbReference>
<dbReference type="Pfam" id="PF13855">
    <property type="entry name" value="LRR_8"/>
    <property type="match status" value="1"/>
</dbReference>
<keyword evidence="2" id="KW-0677">Repeat</keyword>
<accession>A0A2W1N8P6</accession>
<proteinExistence type="predicted"/>
<organism evidence="4 5">
    <name type="scientific">Paenibacillus xerothermodurans</name>
    <dbReference type="NCBI Taxonomy" id="1977292"/>
    <lineage>
        <taxon>Bacteria</taxon>
        <taxon>Bacillati</taxon>
        <taxon>Bacillota</taxon>
        <taxon>Bacilli</taxon>
        <taxon>Bacillales</taxon>
        <taxon>Paenibacillaceae</taxon>
        <taxon>Paenibacillus</taxon>
    </lineage>
</organism>
<dbReference type="SMART" id="SM00365">
    <property type="entry name" value="LRR_SD22"/>
    <property type="match status" value="6"/>
</dbReference>
<name>A0A2W1N8P6_PAEXE</name>
<protein>
    <recommendedName>
        <fullName evidence="6">Leucine-rich repeat domain-containing protein</fullName>
    </recommendedName>
</protein>
<feature type="chain" id="PRO_5039385863" description="Leucine-rich repeat domain-containing protein" evidence="3">
    <location>
        <begin position="25"/>
        <end position="370"/>
    </location>
</feature>
<feature type="signal peptide" evidence="3">
    <location>
        <begin position="1"/>
        <end position="24"/>
    </location>
</feature>
<dbReference type="PROSITE" id="PS51257">
    <property type="entry name" value="PROKAR_LIPOPROTEIN"/>
    <property type="match status" value="1"/>
</dbReference>
<dbReference type="PROSITE" id="PS51450">
    <property type="entry name" value="LRR"/>
    <property type="match status" value="7"/>
</dbReference>
<dbReference type="SUPFAM" id="SSF52058">
    <property type="entry name" value="L domain-like"/>
    <property type="match status" value="1"/>
</dbReference>
<evidence type="ECO:0000313" key="4">
    <source>
        <dbReference type="EMBL" id="PZE20020.1"/>
    </source>
</evidence>
<keyword evidence="5" id="KW-1185">Reference proteome</keyword>
<dbReference type="PANTHER" id="PTHR46652">
    <property type="entry name" value="LEUCINE-RICH REPEAT AND IQ DOMAIN-CONTAINING PROTEIN 1-RELATED"/>
    <property type="match status" value="1"/>
</dbReference>
<dbReference type="AlphaFoldDB" id="A0A2W1N8P6"/>
<gene>
    <name evidence="4" type="ORF">CBW46_015165</name>
</gene>
<dbReference type="PANTHER" id="PTHR46652:SF3">
    <property type="entry name" value="LEUCINE-RICH REPEAT-CONTAINING PROTEIN 9"/>
    <property type="match status" value="1"/>
</dbReference>
<dbReference type="Pfam" id="PF12799">
    <property type="entry name" value="LRR_4"/>
    <property type="match status" value="1"/>
</dbReference>
<dbReference type="EMBL" id="NHRJ02000010">
    <property type="protein sequence ID" value="PZE20020.1"/>
    <property type="molecule type" value="Genomic_DNA"/>
</dbReference>
<keyword evidence="3" id="KW-0732">Signal</keyword>